<evidence type="ECO:0000256" key="1">
    <source>
        <dbReference type="SAM" id="Phobius"/>
    </source>
</evidence>
<name>I3SLD8_LOTJA</name>
<keyword evidence="1" id="KW-0472">Membrane</keyword>
<evidence type="ECO:0008006" key="3">
    <source>
        <dbReference type="Google" id="ProtNLM"/>
    </source>
</evidence>
<dbReference type="EMBL" id="BT141286">
    <property type="protein sequence ID" value="AFK41080.1"/>
    <property type="molecule type" value="mRNA"/>
</dbReference>
<dbReference type="AlphaFoldDB" id="I3SLD8"/>
<reference evidence="2" key="1">
    <citation type="submission" date="2012-05" db="EMBL/GenBank/DDBJ databases">
        <authorList>
            <person name="Krishnakumar V."/>
            <person name="Cheung F."/>
            <person name="Xiao Y."/>
            <person name="Chan A."/>
            <person name="Moskal W.A."/>
            <person name="Town C.D."/>
        </authorList>
    </citation>
    <scope>NUCLEOTIDE SEQUENCE</scope>
</reference>
<evidence type="ECO:0000313" key="2">
    <source>
        <dbReference type="EMBL" id="AFK41080.1"/>
    </source>
</evidence>
<organism evidence="2">
    <name type="scientific">Lotus japonicus</name>
    <name type="common">Lotus corniculatus var. japonicus</name>
    <dbReference type="NCBI Taxonomy" id="34305"/>
    <lineage>
        <taxon>Eukaryota</taxon>
        <taxon>Viridiplantae</taxon>
        <taxon>Streptophyta</taxon>
        <taxon>Embryophyta</taxon>
        <taxon>Tracheophyta</taxon>
        <taxon>Spermatophyta</taxon>
        <taxon>Magnoliopsida</taxon>
        <taxon>eudicotyledons</taxon>
        <taxon>Gunneridae</taxon>
        <taxon>Pentapetalae</taxon>
        <taxon>rosids</taxon>
        <taxon>fabids</taxon>
        <taxon>Fabales</taxon>
        <taxon>Fabaceae</taxon>
        <taxon>Papilionoideae</taxon>
        <taxon>50 kb inversion clade</taxon>
        <taxon>NPAAA clade</taxon>
        <taxon>Hologalegina</taxon>
        <taxon>robinioid clade</taxon>
        <taxon>Loteae</taxon>
        <taxon>Lotus</taxon>
    </lineage>
</organism>
<feature type="transmembrane region" description="Helical" evidence="1">
    <location>
        <begin position="81"/>
        <end position="98"/>
    </location>
</feature>
<protein>
    <recommendedName>
        <fullName evidence="3">Transmembrane protein</fullName>
    </recommendedName>
</protein>
<accession>I3SLD8</accession>
<proteinExistence type="evidence at transcript level"/>
<keyword evidence="1" id="KW-1133">Transmembrane helix</keyword>
<sequence length="126" mass="15187">MSSHFSTHNLPSFPSSKHFPFPSNSSSFPFYHHFSKSSLEYPQAFQISLITSKLHDIDVEDDAEVEQVAGVLYLLRLFNQHPFFCFSLTCAMFIWLLVKRRFRLQMRSRREWKLSNRYWDSWKMER</sequence>
<keyword evidence="1" id="KW-0812">Transmembrane</keyword>